<proteinExistence type="predicted"/>
<dbReference type="Proteomes" id="UP000728185">
    <property type="component" value="Unassembled WGS sequence"/>
</dbReference>
<name>A0A8E0RXG8_9TREM</name>
<evidence type="ECO:0000313" key="4">
    <source>
        <dbReference type="Proteomes" id="UP000728185"/>
    </source>
</evidence>
<feature type="domain" description="Helicase C-terminal" evidence="2">
    <location>
        <begin position="49"/>
        <end position="211"/>
    </location>
</feature>
<dbReference type="AlphaFoldDB" id="A0A8E0RXG8"/>
<reference evidence="3" key="1">
    <citation type="submission" date="2019-05" db="EMBL/GenBank/DDBJ databases">
        <title>Annotation for the trematode Fasciolopsis buski.</title>
        <authorList>
            <person name="Choi Y.-J."/>
        </authorList>
    </citation>
    <scope>NUCLEOTIDE SEQUENCE</scope>
    <source>
        <strain evidence="3">HT</strain>
        <tissue evidence="3">Whole worm</tissue>
    </source>
</reference>
<organism evidence="3 4">
    <name type="scientific">Fasciolopsis buskii</name>
    <dbReference type="NCBI Taxonomy" id="27845"/>
    <lineage>
        <taxon>Eukaryota</taxon>
        <taxon>Metazoa</taxon>
        <taxon>Spiralia</taxon>
        <taxon>Lophotrochozoa</taxon>
        <taxon>Platyhelminthes</taxon>
        <taxon>Trematoda</taxon>
        <taxon>Digenea</taxon>
        <taxon>Plagiorchiida</taxon>
        <taxon>Echinostomata</taxon>
        <taxon>Echinostomatoidea</taxon>
        <taxon>Fasciolidae</taxon>
        <taxon>Fasciolopsis</taxon>
    </lineage>
</organism>
<comment type="caution">
    <text evidence="3">The sequence shown here is derived from an EMBL/GenBank/DDBJ whole genome shotgun (WGS) entry which is preliminary data.</text>
</comment>
<dbReference type="InterPro" id="IPR027417">
    <property type="entry name" value="P-loop_NTPase"/>
</dbReference>
<feature type="region of interest" description="Disordered" evidence="1">
    <location>
        <begin position="248"/>
        <end position="282"/>
    </location>
</feature>
<dbReference type="PROSITE" id="PS51194">
    <property type="entry name" value="HELICASE_CTER"/>
    <property type="match status" value="1"/>
</dbReference>
<protein>
    <submittedName>
        <fullName evidence="3">ATP-dependent RNA helicase FAL1</fullName>
    </submittedName>
</protein>
<keyword evidence="3" id="KW-0378">Hydrolase</keyword>
<evidence type="ECO:0000259" key="2">
    <source>
        <dbReference type="PROSITE" id="PS51194"/>
    </source>
</evidence>
<accession>A0A8E0RXG8</accession>
<dbReference type="CDD" id="cd18787">
    <property type="entry name" value="SF2_C_DEAD"/>
    <property type="match status" value="1"/>
</dbReference>
<keyword evidence="3" id="KW-0067">ATP-binding</keyword>
<dbReference type="Gene3D" id="3.40.50.300">
    <property type="entry name" value="P-loop containing nucleotide triphosphate hydrolases"/>
    <property type="match status" value="1"/>
</dbReference>
<dbReference type="PANTHER" id="PTHR47958">
    <property type="entry name" value="ATP-DEPENDENT RNA HELICASE DBP3"/>
    <property type="match status" value="1"/>
</dbReference>
<gene>
    <name evidence="3" type="ORF">FBUS_04418</name>
</gene>
<dbReference type="InterPro" id="IPR001650">
    <property type="entry name" value="Helicase_C-like"/>
</dbReference>
<feature type="compositionally biased region" description="Basic residues" evidence="1">
    <location>
        <begin position="249"/>
        <end position="264"/>
    </location>
</feature>
<keyword evidence="3" id="KW-0347">Helicase</keyword>
<evidence type="ECO:0000256" key="1">
    <source>
        <dbReference type="SAM" id="MobiDB-lite"/>
    </source>
</evidence>
<sequence length="282" mass="31501">MQVRGFEHNDPLVTSSLSAGFVNVFGRKYHVLLVTGVSDIWRDELSLEGLKQFFINVGSEEWKFEVLGDLFASVCVPQTVVFVSTRRKVDWLSAQLRRNGFTVAAVHGELDQSSRESVMERFRSGESRILVSSDLWARGIDVQNVGLVVNYDVSSSASDYLHRIGRSGRFGRRGLAVTLIAGTDDLRQLTSIARYYQIAISPAPSALEQMVEERATLTMPPSNAVAVTHNSTGLSLNEQERTIVAVKHEQRKKNRKNKRNRRLQAVRAVAVEKKSKPSKKSA</sequence>
<dbReference type="GO" id="GO:0004386">
    <property type="term" value="F:helicase activity"/>
    <property type="evidence" value="ECO:0007669"/>
    <property type="project" value="UniProtKB-KW"/>
</dbReference>
<keyword evidence="4" id="KW-1185">Reference proteome</keyword>
<dbReference type="OrthoDB" id="10265785at2759"/>
<dbReference type="Pfam" id="PF00271">
    <property type="entry name" value="Helicase_C"/>
    <property type="match status" value="1"/>
</dbReference>
<dbReference type="SMART" id="SM00490">
    <property type="entry name" value="HELICc"/>
    <property type="match status" value="1"/>
</dbReference>
<evidence type="ECO:0000313" key="3">
    <source>
        <dbReference type="EMBL" id="KAA0190614.1"/>
    </source>
</evidence>
<dbReference type="SUPFAM" id="SSF52540">
    <property type="entry name" value="P-loop containing nucleoside triphosphate hydrolases"/>
    <property type="match status" value="1"/>
</dbReference>
<keyword evidence="3" id="KW-0547">Nucleotide-binding</keyword>
<dbReference type="EMBL" id="LUCM01006883">
    <property type="protein sequence ID" value="KAA0190614.1"/>
    <property type="molecule type" value="Genomic_DNA"/>
</dbReference>